<reference evidence="1 2" key="1">
    <citation type="submission" date="2024-03" db="EMBL/GenBank/DDBJ databases">
        <title>Novel species of the genus Variovorax.</title>
        <authorList>
            <person name="Liu Q."/>
            <person name="Xin Y.-H."/>
        </authorList>
    </citation>
    <scope>NUCLEOTIDE SEQUENCE [LARGE SCALE GENOMIC DNA]</scope>
    <source>
        <strain evidence="1 2">KACC 18501</strain>
    </source>
</reference>
<evidence type="ECO:0000313" key="1">
    <source>
        <dbReference type="EMBL" id="MEJ8827490.1"/>
    </source>
</evidence>
<organism evidence="1 2">
    <name type="scientific">Variovorax humicola</name>
    <dbReference type="NCBI Taxonomy" id="1769758"/>
    <lineage>
        <taxon>Bacteria</taxon>
        <taxon>Pseudomonadati</taxon>
        <taxon>Pseudomonadota</taxon>
        <taxon>Betaproteobacteria</taxon>
        <taxon>Burkholderiales</taxon>
        <taxon>Comamonadaceae</taxon>
        <taxon>Variovorax</taxon>
    </lineage>
</organism>
<dbReference type="EMBL" id="JBBKZV010000077">
    <property type="protein sequence ID" value="MEJ8827490.1"/>
    <property type="molecule type" value="Genomic_DNA"/>
</dbReference>
<proteinExistence type="predicted"/>
<dbReference type="Proteomes" id="UP001363010">
    <property type="component" value="Unassembled WGS sequence"/>
</dbReference>
<sequence>MNHESSTQLDPGLVTVLRAVAQTNLSAGPAIAKNAGGATRGALHALRLLEYICEHAGQQRDGAATKLYSLTAKGAAALAATGGEVAEALPPVAAPRTSGPSAAIYDGAEMRQYGARPGAMDAFRFPSRMGNRLVHPDGSVSEL</sequence>
<gene>
    <name evidence="1" type="ORF">WKW80_36875</name>
</gene>
<accession>A0ABU8WBZ8</accession>
<name>A0ABU8WBZ8_9BURK</name>
<evidence type="ECO:0000313" key="2">
    <source>
        <dbReference type="Proteomes" id="UP001363010"/>
    </source>
</evidence>
<dbReference type="RefSeq" id="WP_340368509.1">
    <property type="nucleotide sequence ID" value="NZ_JBBKZV010000077.1"/>
</dbReference>
<protein>
    <submittedName>
        <fullName evidence="1">Uncharacterized protein</fullName>
    </submittedName>
</protein>
<keyword evidence="2" id="KW-1185">Reference proteome</keyword>
<comment type="caution">
    <text evidence="1">The sequence shown here is derived from an EMBL/GenBank/DDBJ whole genome shotgun (WGS) entry which is preliminary data.</text>
</comment>